<dbReference type="SUPFAM" id="SSF54928">
    <property type="entry name" value="RNA-binding domain, RBD"/>
    <property type="match status" value="1"/>
</dbReference>
<dbReference type="EMBL" id="OU895878">
    <property type="protein sequence ID" value="CAG9802152.1"/>
    <property type="molecule type" value="Genomic_DNA"/>
</dbReference>
<keyword evidence="1 2" id="KW-0694">RNA-binding</keyword>
<gene>
    <name evidence="5" type="ORF">CHIRRI_LOCUS5067</name>
</gene>
<evidence type="ECO:0000256" key="2">
    <source>
        <dbReference type="PROSITE-ProRule" id="PRU00176"/>
    </source>
</evidence>
<dbReference type="Proteomes" id="UP001153620">
    <property type="component" value="Chromosome 2"/>
</dbReference>
<dbReference type="Gene3D" id="3.30.70.330">
    <property type="match status" value="1"/>
</dbReference>
<dbReference type="InterPro" id="IPR012677">
    <property type="entry name" value="Nucleotide-bd_a/b_plait_sf"/>
</dbReference>
<evidence type="ECO:0000256" key="1">
    <source>
        <dbReference type="ARBA" id="ARBA00022884"/>
    </source>
</evidence>
<dbReference type="PANTHER" id="PTHR23236:SF11">
    <property type="entry name" value="EUKARYOTIC TRANSLATION INITIATION FACTOR 4H"/>
    <property type="match status" value="1"/>
</dbReference>
<dbReference type="PROSITE" id="PS50102">
    <property type="entry name" value="RRM"/>
    <property type="match status" value="1"/>
</dbReference>
<accession>A0A9N9WQC3</accession>
<keyword evidence="6" id="KW-1185">Reference proteome</keyword>
<evidence type="ECO:0000256" key="3">
    <source>
        <dbReference type="SAM" id="MobiDB-lite"/>
    </source>
</evidence>
<dbReference type="SMART" id="SM00360">
    <property type="entry name" value="RRM"/>
    <property type="match status" value="1"/>
</dbReference>
<evidence type="ECO:0000259" key="4">
    <source>
        <dbReference type="PROSITE" id="PS50102"/>
    </source>
</evidence>
<sequence>MSDSDSDYNVESYIKPTAKRSTYENDDNYLSEEKESNNSEKSDNEESEEEVIDDIKEQIKQDSQCVLPKELPNEKKRKEIPTELPTENNKKQKVPEQPFDKRKQLKVVEEEPVRTNNRFILYVSNLSSETTKTMLEAFFADCGPLKSVRIPKKRLSRFAFVEMIEFEGYKNGLKFDGKELDGRKIKVQQGSKNKKHITNNYKMQKKNRLRIYESKIRNRTKESVE</sequence>
<feature type="compositionally biased region" description="Basic and acidic residues" evidence="3">
    <location>
        <begin position="71"/>
        <end position="81"/>
    </location>
</feature>
<dbReference type="GO" id="GO:0003723">
    <property type="term" value="F:RNA binding"/>
    <property type="evidence" value="ECO:0007669"/>
    <property type="project" value="UniProtKB-UniRule"/>
</dbReference>
<dbReference type="OrthoDB" id="167718at2759"/>
<dbReference type="AlphaFoldDB" id="A0A9N9WQC3"/>
<dbReference type="Pfam" id="PF00076">
    <property type="entry name" value="RRM_1"/>
    <property type="match status" value="1"/>
</dbReference>
<feature type="compositionally biased region" description="Basic and acidic residues" evidence="3">
    <location>
        <begin position="31"/>
        <end position="44"/>
    </location>
</feature>
<feature type="region of interest" description="Disordered" evidence="3">
    <location>
        <begin position="1"/>
        <end position="97"/>
    </location>
</feature>
<evidence type="ECO:0000313" key="6">
    <source>
        <dbReference type="Proteomes" id="UP001153620"/>
    </source>
</evidence>
<protein>
    <recommendedName>
        <fullName evidence="4">RRM domain-containing protein</fullName>
    </recommendedName>
</protein>
<organism evidence="5 6">
    <name type="scientific">Chironomus riparius</name>
    <dbReference type="NCBI Taxonomy" id="315576"/>
    <lineage>
        <taxon>Eukaryota</taxon>
        <taxon>Metazoa</taxon>
        <taxon>Ecdysozoa</taxon>
        <taxon>Arthropoda</taxon>
        <taxon>Hexapoda</taxon>
        <taxon>Insecta</taxon>
        <taxon>Pterygota</taxon>
        <taxon>Neoptera</taxon>
        <taxon>Endopterygota</taxon>
        <taxon>Diptera</taxon>
        <taxon>Nematocera</taxon>
        <taxon>Chironomoidea</taxon>
        <taxon>Chironomidae</taxon>
        <taxon>Chironominae</taxon>
        <taxon>Chironomus</taxon>
    </lineage>
</organism>
<dbReference type="InterPro" id="IPR035979">
    <property type="entry name" value="RBD_domain_sf"/>
</dbReference>
<name>A0A9N9WQC3_9DIPT</name>
<dbReference type="InterPro" id="IPR000504">
    <property type="entry name" value="RRM_dom"/>
</dbReference>
<reference evidence="5" key="1">
    <citation type="submission" date="2022-01" db="EMBL/GenBank/DDBJ databases">
        <authorList>
            <person name="King R."/>
        </authorList>
    </citation>
    <scope>NUCLEOTIDE SEQUENCE</scope>
</reference>
<feature type="compositionally biased region" description="Basic and acidic residues" evidence="3">
    <location>
        <begin position="88"/>
        <end position="97"/>
    </location>
</feature>
<feature type="domain" description="RRM" evidence="4">
    <location>
        <begin position="119"/>
        <end position="192"/>
    </location>
</feature>
<evidence type="ECO:0000313" key="5">
    <source>
        <dbReference type="EMBL" id="CAG9802152.1"/>
    </source>
</evidence>
<proteinExistence type="predicted"/>
<reference evidence="5" key="2">
    <citation type="submission" date="2022-10" db="EMBL/GenBank/DDBJ databases">
        <authorList>
            <consortium name="ENA_rothamsted_submissions"/>
            <consortium name="culmorum"/>
            <person name="King R."/>
        </authorList>
    </citation>
    <scope>NUCLEOTIDE SEQUENCE</scope>
</reference>
<dbReference type="PANTHER" id="PTHR23236">
    <property type="entry name" value="EUKARYOTIC TRANSLATION INITIATION FACTOR 4B/4H"/>
    <property type="match status" value="1"/>
</dbReference>